<keyword evidence="4 5" id="KW-0472">Membrane</keyword>
<dbReference type="Pfam" id="PF01694">
    <property type="entry name" value="Rhomboid"/>
    <property type="match status" value="1"/>
</dbReference>
<gene>
    <name evidence="7" type="ORF">D3Z30_11625</name>
</gene>
<dbReference type="GO" id="GO:0004252">
    <property type="term" value="F:serine-type endopeptidase activity"/>
    <property type="evidence" value="ECO:0007669"/>
    <property type="project" value="InterPro"/>
</dbReference>
<accession>A0AB36BHV8</accession>
<dbReference type="SUPFAM" id="SSF144091">
    <property type="entry name" value="Rhomboid-like"/>
    <property type="match status" value="1"/>
</dbReference>
<reference evidence="7 8" key="1">
    <citation type="submission" date="2018-08" db="EMBL/GenBank/DDBJ databases">
        <title>Murine metabolic-syndrome-specific gut microbial biobank.</title>
        <authorList>
            <person name="Liu C."/>
        </authorList>
    </citation>
    <scope>NUCLEOTIDE SEQUENCE [LARGE SCALE GENOMIC DNA]</scope>
    <source>
        <strain evidence="7 8">1XD21-27</strain>
    </source>
</reference>
<organism evidence="7 8">
    <name type="scientific">Staphylococcus warneri</name>
    <dbReference type="NCBI Taxonomy" id="1292"/>
    <lineage>
        <taxon>Bacteria</taxon>
        <taxon>Bacillati</taxon>
        <taxon>Bacillota</taxon>
        <taxon>Bacilli</taxon>
        <taxon>Bacillales</taxon>
        <taxon>Staphylococcaceae</taxon>
        <taxon>Staphylococcus</taxon>
    </lineage>
</organism>
<evidence type="ECO:0000313" key="8">
    <source>
        <dbReference type="Proteomes" id="UP000481807"/>
    </source>
</evidence>
<dbReference type="InterPro" id="IPR035952">
    <property type="entry name" value="Rhomboid-like_sf"/>
</dbReference>
<feature type="transmembrane region" description="Helical" evidence="5">
    <location>
        <begin position="117"/>
        <end position="138"/>
    </location>
</feature>
<keyword evidence="2 5" id="KW-0812">Transmembrane</keyword>
<evidence type="ECO:0000256" key="5">
    <source>
        <dbReference type="SAM" id="Phobius"/>
    </source>
</evidence>
<dbReference type="RefSeq" id="WP_160175634.1">
    <property type="nucleotide sequence ID" value="NZ_QXWP01000009.1"/>
</dbReference>
<keyword evidence="3 5" id="KW-1133">Transmembrane helix</keyword>
<evidence type="ECO:0000256" key="4">
    <source>
        <dbReference type="ARBA" id="ARBA00023136"/>
    </source>
</evidence>
<feature type="transmembrane region" description="Helical" evidence="5">
    <location>
        <begin position="170"/>
        <end position="187"/>
    </location>
</feature>
<sequence length="195" mass="21969">MTNVKANKTLVVSLIIIGISSVFFLYSLYINGWDSIYGLTLSERIQAGAMQSKYSNWRVVTALFTHGYFGHYAINMILLLSITMSIRDSVTWKFYTFVLLVSGLISNIIAICTSDVVMCGLSPSIFGLLAIDTIRAFLYFNREKVTHSLTLIISAILLITTALNENMNNTLHYVGFTIGLICGIWLFRHEIKEKF</sequence>
<proteinExistence type="predicted"/>
<evidence type="ECO:0000256" key="3">
    <source>
        <dbReference type="ARBA" id="ARBA00022989"/>
    </source>
</evidence>
<evidence type="ECO:0000259" key="6">
    <source>
        <dbReference type="Pfam" id="PF01694"/>
    </source>
</evidence>
<evidence type="ECO:0000256" key="2">
    <source>
        <dbReference type="ARBA" id="ARBA00022692"/>
    </source>
</evidence>
<dbReference type="InterPro" id="IPR022764">
    <property type="entry name" value="Peptidase_S54_rhomboid_dom"/>
</dbReference>
<feature type="transmembrane region" description="Helical" evidence="5">
    <location>
        <begin position="9"/>
        <end position="29"/>
    </location>
</feature>
<dbReference type="AlphaFoldDB" id="A0AB36BHV8"/>
<dbReference type="GO" id="GO:0016020">
    <property type="term" value="C:membrane"/>
    <property type="evidence" value="ECO:0007669"/>
    <property type="project" value="UniProtKB-SubCell"/>
</dbReference>
<feature type="transmembrane region" description="Helical" evidence="5">
    <location>
        <begin position="94"/>
        <end position="111"/>
    </location>
</feature>
<comment type="subcellular location">
    <subcellularLocation>
        <location evidence="1">Membrane</location>
        <topology evidence="1">Multi-pass membrane protein</topology>
    </subcellularLocation>
</comment>
<keyword evidence="7" id="KW-0645">Protease</keyword>
<comment type="caution">
    <text evidence="7">The sequence shown here is derived from an EMBL/GenBank/DDBJ whole genome shotgun (WGS) entry which is preliminary data.</text>
</comment>
<name>A0AB36BHV8_STAWA</name>
<keyword evidence="7" id="KW-0378">Hydrolase</keyword>
<dbReference type="Gene3D" id="1.20.1540.10">
    <property type="entry name" value="Rhomboid-like"/>
    <property type="match status" value="1"/>
</dbReference>
<evidence type="ECO:0000313" key="7">
    <source>
        <dbReference type="EMBL" id="NBH31622.1"/>
    </source>
</evidence>
<evidence type="ECO:0000256" key="1">
    <source>
        <dbReference type="ARBA" id="ARBA00004141"/>
    </source>
</evidence>
<dbReference type="GO" id="GO:0006508">
    <property type="term" value="P:proteolysis"/>
    <property type="evidence" value="ECO:0007669"/>
    <property type="project" value="UniProtKB-KW"/>
</dbReference>
<feature type="transmembrane region" description="Helical" evidence="5">
    <location>
        <begin position="59"/>
        <end position="82"/>
    </location>
</feature>
<feature type="domain" description="Peptidase S54 rhomboid" evidence="6">
    <location>
        <begin position="57"/>
        <end position="188"/>
    </location>
</feature>
<feature type="transmembrane region" description="Helical" evidence="5">
    <location>
        <begin position="145"/>
        <end position="164"/>
    </location>
</feature>
<dbReference type="PANTHER" id="PTHR43066">
    <property type="entry name" value="RHOMBOID-RELATED PROTEIN"/>
    <property type="match status" value="1"/>
</dbReference>
<protein>
    <submittedName>
        <fullName evidence="7">Rhomboid family intramembrane serine protease</fullName>
    </submittedName>
</protein>
<dbReference type="EMBL" id="QXWP01000009">
    <property type="protein sequence ID" value="NBH31622.1"/>
    <property type="molecule type" value="Genomic_DNA"/>
</dbReference>
<dbReference type="Proteomes" id="UP000481807">
    <property type="component" value="Unassembled WGS sequence"/>
</dbReference>